<dbReference type="STRING" id="1121279.SAMN02745887_00184"/>
<gene>
    <name evidence="4" type="ORF">SAMN02745887_00184</name>
</gene>
<feature type="compositionally biased region" description="Basic and acidic residues" evidence="1">
    <location>
        <begin position="181"/>
        <end position="191"/>
    </location>
</feature>
<feature type="region of interest" description="Disordered" evidence="1">
    <location>
        <begin position="181"/>
        <end position="243"/>
    </location>
</feature>
<dbReference type="SUPFAM" id="SSF46565">
    <property type="entry name" value="Chaperone J-domain"/>
    <property type="match status" value="1"/>
</dbReference>
<keyword evidence="2" id="KW-0812">Transmembrane</keyword>
<keyword evidence="2" id="KW-1133">Transmembrane helix</keyword>
<feature type="compositionally biased region" description="Basic and acidic residues" evidence="1">
    <location>
        <begin position="200"/>
        <end position="243"/>
    </location>
</feature>
<evidence type="ECO:0000313" key="4">
    <source>
        <dbReference type="EMBL" id="SFZ70363.1"/>
    </source>
</evidence>
<dbReference type="Gene3D" id="1.10.287.110">
    <property type="entry name" value="DnaJ domain"/>
    <property type="match status" value="1"/>
</dbReference>
<reference evidence="4 5" key="1">
    <citation type="submission" date="2016-11" db="EMBL/GenBank/DDBJ databases">
        <authorList>
            <person name="Jaros S."/>
            <person name="Januszkiewicz K."/>
            <person name="Wedrychowicz H."/>
        </authorList>
    </citation>
    <scope>NUCLEOTIDE SEQUENCE [LARGE SCALE GENOMIC DNA]</scope>
    <source>
        <strain evidence="4 5">DSM 18899</strain>
    </source>
</reference>
<dbReference type="InterPro" id="IPR036869">
    <property type="entry name" value="J_dom_sf"/>
</dbReference>
<dbReference type="EMBL" id="FPKR01000001">
    <property type="protein sequence ID" value="SFZ70363.1"/>
    <property type="molecule type" value="Genomic_DNA"/>
</dbReference>
<keyword evidence="2" id="KW-0472">Membrane</keyword>
<evidence type="ECO:0000256" key="1">
    <source>
        <dbReference type="SAM" id="MobiDB-lite"/>
    </source>
</evidence>
<accession>A0A1K2H489</accession>
<evidence type="ECO:0000256" key="2">
    <source>
        <dbReference type="SAM" id="Phobius"/>
    </source>
</evidence>
<dbReference type="Proteomes" id="UP000186513">
    <property type="component" value="Unassembled WGS sequence"/>
</dbReference>
<feature type="domain" description="J" evidence="3">
    <location>
        <begin position="8"/>
        <end position="72"/>
    </location>
</feature>
<feature type="transmembrane region" description="Helical" evidence="2">
    <location>
        <begin position="101"/>
        <end position="121"/>
    </location>
</feature>
<name>A0A1K2H489_9NEIS</name>
<keyword evidence="5" id="KW-1185">Reference proteome</keyword>
<dbReference type="OrthoDB" id="8965886at2"/>
<evidence type="ECO:0000259" key="3">
    <source>
        <dbReference type="PROSITE" id="PS50076"/>
    </source>
</evidence>
<organism evidence="4 5">
    <name type="scientific">Chitinimonas taiwanensis DSM 18899</name>
    <dbReference type="NCBI Taxonomy" id="1121279"/>
    <lineage>
        <taxon>Bacteria</taxon>
        <taxon>Pseudomonadati</taxon>
        <taxon>Pseudomonadota</taxon>
        <taxon>Betaproteobacteria</taxon>
        <taxon>Neisseriales</taxon>
        <taxon>Chitinibacteraceae</taxon>
        <taxon>Chitinimonas</taxon>
    </lineage>
</organism>
<dbReference type="AlphaFoldDB" id="A0A1K2H489"/>
<sequence>MSRPGGKTLYALLGVSPTASQPELDAAFLTLQKQLQEVVLDARQRDERLSQLEAAYQQLSNPLRRSVYDASLAKGQASTVQLPSSQAKAAKMLDMGRGPSLGLIALAVLVVFGALYLFFVYRQQALLSDFRSDAMGAQQRAMQRQEEILRAQEAAYNGTPEEQAAQKAAWEAERLEREARREQEQREREFDQWNNQVENEQQRAEREQQRKERERERELEQEKRAAEHQEEIDRRTAEARVERDRLSLMQKFLSEGRYRDAREIAKTEYELSQIERAEKYGR</sequence>
<dbReference type="RefSeq" id="WP_072426735.1">
    <property type="nucleotide sequence ID" value="NZ_FPKR01000001.1"/>
</dbReference>
<dbReference type="PROSITE" id="PS50076">
    <property type="entry name" value="DNAJ_2"/>
    <property type="match status" value="1"/>
</dbReference>
<dbReference type="InterPro" id="IPR001623">
    <property type="entry name" value="DnaJ_domain"/>
</dbReference>
<proteinExistence type="predicted"/>
<protein>
    <recommendedName>
        <fullName evidence="3">J domain-containing protein</fullName>
    </recommendedName>
</protein>
<evidence type="ECO:0000313" key="5">
    <source>
        <dbReference type="Proteomes" id="UP000186513"/>
    </source>
</evidence>